<proteinExistence type="evidence at transcript level"/>
<evidence type="ECO:0000256" key="1">
    <source>
        <dbReference type="ARBA" id="ARBA00009356"/>
    </source>
</evidence>
<dbReference type="OrthoDB" id="10252633at2759"/>
<evidence type="ECO:0000256" key="3">
    <source>
        <dbReference type="ARBA" id="ARBA00023274"/>
    </source>
</evidence>
<dbReference type="AlphaFoldDB" id="D3PI00"/>
<evidence type="ECO:0000313" key="7">
    <source>
        <dbReference type="EMBL" id="ADD38186.1"/>
    </source>
</evidence>
<feature type="domain" description="Large ribosomal subunit protein uL6 alpha-beta" evidence="6">
    <location>
        <begin position="13"/>
        <end position="91"/>
    </location>
</feature>
<gene>
    <name evidence="7" type="primary">RL9</name>
</gene>
<dbReference type="SUPFAM" id="SSF56053">
    <property type="entry name" value="Ribosomal protein L6"/>
    <property type="match status" value="2"/>
</dbReference>
<protein>
    <recommendedName>
        <fullName evidence="4">Large ribosomal subunit protein uL6</fullName>
    </recommendedName>
    <alternativeName>
        <fullName evidence="5">60S ribosomal protein L9</fullName>
    </alternativeName>
</protein>
<evidence type="ECO:0000259" key="6">
    <source>
        <dbReference type="Pfam" id="PF00347"/>
    </source>
</evidence>
<keyword evidence="2 7" id="KW-0689">Ribosomal protein</keyword>
<sequence length="195" mass="21754">MVKVILKENVIEVPEDVIVTVAKKVVTVSGKLGELSRSFIKTPVQILAQKNGEGKVTSVKIRIWFSKSKPRSSVNTISKHIKNMIDGVTVGFKYVMKYGYNILPMKPTAINGGKTLQVTNYYGQKFIHKIDAQEGVKLEIIDDHVKKLIGITGISKEAVGLTCSRINQRFKSRGVDKRKFKDGIYVESKGLNTEE</sequence>
<dbReference type="InterPro" id="IPR000702">
    <property type="entry name" value="Ribosomal_uL6-like"/>
</dbReference>
<dbReference type="GO" id="GO:0003735">
    <property type="term" value="F:structural constituent of ribosome"/>
    <property type="evidence" value="ECO:0007669"/>
    <property type="project" value="InterPro"/>
</dbReference>
<name>D3PI00_LEPSM</name>
<dbReference type="PANTHER" id="PTHR11655">
    <property type="entry name" value="60S/50S RIBOSOMAL PROTEIN L6/L9"/>
    <property type="match status" value="1"/>
</dbReference>
<comment type="similarity">
    <text evidence="1">Belongs to the universal ribosomal protein uL6 family.</text>
</comment>
<dbReference type="InterPro" id="IPR020040">
    <property type="entry name" value="Ribosomal_uL6_a/b-dom"/>
</dbReference>
<dbReference type="GO" id="GO:0019843">
    <property type="term" value="F:rRNA binding"/>
    <property type="evidence" value="ECO:0007669"/>
    <property type="project" value="InterPro"/>
</dbReference>
<keyword evidence="3" id="KW-0687">Ribonucleoprotein</keyword>
<dbReference type="GO" id="GO:0022625">
    <property type="term" value="C:cytosolic large ribosomal subunit"/>
    <property type="evidence" value="ECO:0007669"/>
    <property type="project" value="TreeGrafter"/>
</dbReference>
<accession>D3PI00</accession>
<evidence type="ECO:0000256" key="5">
    <source>
        <dbReference type="ARBA" id="ARBA00035349"/>
    </source>
</evidence>
<dbReference type="Pfam" id="PF00347">
    <property type="entry name" value="Ribosomal_L6"/>
    <property type="match status" value="1"/>
</dbReference>
<evidence type="ECO:0000256" key="4">
    <source>
        <dbReference type="ARBA" id="ARBA00035246"/>
    </source>
</evidence>
<evidence type="ECO:0000256" key="2">
    <source>
        <dbReference type="ARBA" id="ARBA00022980"/>
    </source>
</evidence>
<dbReference type="EMBL" id="BT121256">
    <property type="protein sequence ID" value="ADD38186.1"/>
    <property type="molecule type" value="mRNA"/>
</dbReference>
<dbReference type="Gene3D" id="3.90.930.12">
    <property type="entry name" value="Ribosomal protein L6, alpha-beta domain"/>
    <property type="match status" value="2"/>
</dbReference>
<dbReference type="GO" id="GO:0002181">
    <property type="term" value="P:cytoplasmic translation"/>
    <property type="evidence" value="ECO:0007669"/>
    <property type="project" value="TreeGrafter"/>
</dbReference>
<dbReference type="InterPro" id="IPR036789">
    <property type="entry name" value="Ribosomal_uL6-like_a/b-dom_sf"/>
</dbReference>
<reference evidence="7" key="1">
    <citation type="submission" date="2010-03" db="EMBL/GenBank/DDBJ databases">
        <title>Atlantic Lepeophtheirus salmonis ESTs and full-length cDNAs.</title>
        <authorList>
            <person name="Yasuike M."/>
            <person name="von Schalburg K."/>
            <person name="Cooper G."/>
            <person name="Leong J."/>
            <person name="Nilsen F."/>
            <person name="Jones S.R.M."/>
            <person name="Koop B.F."/>
        </authorList>
    </citation>
    <scope>NUCLEOTIDE SEQUENCE</scope>
    <source>
        <strain evidence="7">Atlantic form</strain>
        <tissue evidence="7">Mixed tissue</tissue>
    </source>
</reference>
<dbReference type="PANTHER" id="PTHR11655:SF16">
    <property type="entry name" value="60S RIBOSOMAL PROTEIN L9"/>
    <property type="match status" value="1"/>
</dbReference>
<organism evidence="7">
    <name type="scientific">Lepeophtheirus salmonis</name>
    <name type="common">Salmon louse</name>
    <name type="synonym">Caligus salmonis</name>
    <dbReference type="NCBI Taxonomy" id="72036"/>
    <lineage>
        <taxon>Eukaryota</taxon>
        <taxon>Metazoa</taxon>
        <taxon>Ecdysozoa</taxon>
        <taxon>Arthropoda</taxon>
        <taxon>Crustacea</taxon>
        <taxon>Multicrustacea</taxon>
        <taxon>Hexanauplia</taxon>
        <taxon>Copepoda</taxon>
        <taxon>Siphonostomatoida</taxon>
        <taxon>Caligidae</taxon>
        <taxon>Lepeophtheirus</taxon>
    </lineage>
</organism>